<evidence type="ECO:0000313" key="3">
    <source>
        <dbReference type="Proteomes" id="UP000823842"/>
    </source>
</evidence>
<dbReference type="Proteomes" id="UP000823842">
    <property type="component" value="Unassembled WGS sequence"/>
</dbReference>
<feature type="transmembrane region" description="Helical" evidence="1">
    <location>
        <begin position="71"/>
        <end position="94"/>
    </location>
</feature>
<reference evidence="2" key="1">
    <citation type="journal article" date="2021" name="PeerJ">
        <title>Extensive microbial diversity within the chicken gut microbiome revealed by metagenomics and culture.</title>
        <authorList>
            <person name="Gilroy R."/>
            <person name="Ravi A."/>
            <person name="Getino M."/>
            <person name="Pursley I."/>
            <person name="Horton D.L."/>
            <person name="Alikhan N.F."/>
            <person name="Baker D."/>
            <person name="Gharbi K."/>
            <person name="Hall N."/>
            <person name="Watson M."/>
            <person name="Adriaenssens E.M."/>
            <person name="Foster-Nyarko E."/>
            <person name="Jarju S."/>
            <person name="Secka A."/>
            <person name="Antonio M."/>
            <person name="Oren A."/>
            <person name="Chaudhuri R.R."/>
            <person name="La Ragione R."/>
            <person name="Hildebrand F."/>
            <person name="Pallen M.J."/>
        </authorList>
    </citation>
    <scope>NUCLEOTIDE SEQUENCE</scope>
    <source>
        <strain evidence="2">ChiSjej1B19-5720</strain>
    </source>
</reference>
<reference evidence="2" key="2">
    <citation type="submission" date="2021-04" db="EMBL/GenBank/DDBJ databases">
        <authorList>
            <person name="Gilroy R."/>
        </authorList>
    </citation>
    <scope>NUCLEOTIDE SEQUENCE</scope>
    <source>
        <strain evidence="2">ChiSjej1B19-5720</strain>
    </source>
</reference>
<proteinExistence type="predicted"/>
<organism evidence="2 3">
    <name type="scientific">Candidatus Blautia faecavium</name>
    <dbReference type="NCBI Taxonomy" id="2838487"/>
    <lineage>
        <taxon>Bacteria</taxon>
        <taxon>Bacillati</taxon>
        <taxon>Bacillota</taxon>
        <taxon>Clostridia</taxon>
        <taxon>Lachnospirales</taxon>
        <taxon>Lachnospiraceae</taxon>
        <taxon>Blautia</taxon>
    </lineage>
</organism>
<evidence type="ECO:0000256" key="1">
    <source>
        <dbReference type="SAM" id="Phobius"/>
    </source>
</evidence>
<gene>
    <name evidence="2" type="ORF">IAA06_00150</name>
</gene>
<keyword evidence="1" id="KW-1133">Transmembrane helix</keyword>
<feature type="transmembrane region" description="Helical" evidence="1">
    <location>
        <begin position="29"/>
        <end position="51"/>
    </location>
</feature>
<name>A0A9D2RV10_9FIRM</name>
<dbReference type="AlphaFoldDB" id="A0A9D2RV10"/>
<dbReference type="EMBL" id="DWYZ01000003">
    <property type="protein sequence ID" value="HJB27196.1"/>
    <property type="molecule type" value="Genomic_DNA"/>
</dbReference>
<keyword evidence="1" id="KW-0472">Membrane</keyword>
<keyword evidence="1" id="KW-0812">Transmembrane</keyword>
<accession>A0A9D2RV10</accession>
<evidence type="ECO:0000313" key="2">
    <source>
        <dbReference type="EMBL" id="HJB27196.1"/>
    </source>
</evidence>
<protein>
    <submittedName>
        <fullName evidence="2">Uncharacterized protein</fullName>
    </submittedName>
</protein>
<comment type="caution">
    <text evidence="2">The sequence shown here is derived from an EMBL/GenBank/DDBJ whole genome shotgun (WGS) entry which is preliminary data.</text>
</comment>
<sequence>MKNLKQAADYYVGDFLLNGKKRSKNLTKILKRIYMVQTVIMMLLFSAVPILASSDIGNVDAGDLMGKVIGIIIYLFFWVGLCVLIWGIVMFLLALKRQDGESKADAVQTMVAGIALMALRFLVDSLGLGVEIVMPE</sequence>